<accession>A0A7H9HQR1</accession>
<dbReference type="Proteomes" id="UP000510647">
    <property type="component" value="Chromosome 3"/>
</dbReference>
<dbReference type="EMBL" id="CP059269">
    <property type="protein sequence ID" value="QLQ79639.1"/>
    <property type="molecule type" value="Genomic_DNA"/>
</dbReference>
<dbReference type="OrthoDB" id="4068241at2759"/>
<evidence type="ECO:0000313" key="1">
    <source>
        <dbReference type="EMBL" id="QLQ79639.1"/>
    </source>
</evidence>
<sequence length="511" mass="57850">MTIPKMRKKALQIDAALTPAGFLVLANWTRSHHCLHCRSRNQQCIATGRHRRRWLYQEAENTYLHYDAGTNPPSYRRCRQARLPQAELHRQGDVHRQSRSDQMVLEYCPACTVVVSLSREEELQCGAAAFMHYKNSGISMGNMSIMNNLLSPVLHLMEGQYGTLVILIRDFRANVELNSGLYFGLLVGNKCIRFNQIGDELEFPIEGNESELAIELFVIQRRPRSKSSVIGRRRDLVDRCTVYCKKLSATKSDGLCFEWKSVELNLVKASMAFLVDIEFYPAVPELPPRDSRVRTKRVNVDPKRKAESSVTSSSLMEVAYAGSKASRASKKTGSGKRNKIKALLAGTSKGHSSNPTSLKNVNADIIYYDLSTNAKNCDGDYKHGESHQIRHHIALDDAKFYELTGSPTDDETLPLEISPSEFFSDIGNRIKHDQGMDFSQLFSSHNRLVTSYLGRGKWGEPLLSDSLRTWYLQPTVKPLASPPLPPKCPQGMLWEEYYLLNRGLYTKNVLR</sequence>
<evidence type="ECO:0000313" key="2">
    <source>
        <dbReference type="Proteomes" id="UP000510647"/>
    </source>
</evidence>
<gene>
    <name evidence="1" type="ORF">HG537_0C02860</name>
</gene>
<keyword evidence="2" id="KW-1185">Reference proteome</keyword>
<protein>
    <submittedName>
        <fullName evidence="1">Uncharacterized protein</fullName>
    </submittedName>
</protein>
<dbReference type="AlphaFoldDB" id="A0A7H9HQR1"/>
<reference evidence="1 2" key="1">
    <citation type="submission" date="2020-06" db="EMBL/GenBank/DDBJ databases">
        <title>The yeast mating-type switching endonuclease HO is a domesticated member of an unorthodox homing genetic element family.</title>
        <authorList>
            <person name="Coughlan A.Y."/>
            <person name="Lombardi L."/>
            <person name="Braun-Galleani S."/>
            <person name="Martos A.R."/>
            <person name="Galeote V."/>
            <person name="Bigey F."/>
            <person name="Dequin S."/>
            <person name="Byrne K.P."/>
            <person name="Wolfe K.H."/>
        </authorList>
    </citation>
    <scope>NUCLEOTIDE SEQUENCE [LARGE SCALE GENOMIC DNA]</scope>
    <source>
        <strain evidence="1 2">CBS2947</strain>
    </source>
</reference>
<proteinExistence type="predicted"/>
<name>A0A7H9HQR1_9SACH</name>
<organism evidence="1 2">
    <name type="scientific">Torulaspora globosa</name>
    <dbReference type="NCBI Taxonomy" id="48254"/>
    <lineage>
        <taxon>Eukaryota</taxon>
        <taxon>Fungi</taxon>
        <taxon>Dikarya</taxon>
        <taxon>Ascomycota</taxon>
        <taxon>Saccharomycotina</taxon>
        <taxon>Saccharomycetes</taxon>
        <taxon>Saccharomycetales</taxon>
        <taxon>Saccharomycetaceae</taxon>
        <taxon>Torulaspora</taxon>
    </lineage>
</organism>